<protein>
    <recommendedName>
        <fullName evidence="2">histidine kinase</fullName>
        <ecNumber evidence="2">2.7.13.3</ecNumber>
    </recommendedName>
</protein>
<keyword evidence="4" id="KW-0808">Transferase</keyword>
<keyword evidence="6" id="KW-0418">Kinase</keyword>
<evidence type="ECO:0000256" key="7">
    <source>
        <dbReference type="ARBA" id="ARBA00022840"/>
    </source>
</evidence>
<dbReference type="InterPro" id="IPR005467">
    <property type="entry name" value="His_kinase_dom"/>
</dbReference>
<dbReference type="PANTHER" id="PTHR43065:SF46">
    <property type="entry name" value="C4-DICARBOXYLATE TRANSPORT SENSOR PROTEIN DCTB"/>
    <property type="match status" value="1"/>
</dbReference>
<dbReference type="InterPro" id="IPR004358">
    <property type="entry name" value="Sig_transdc_His_kin-like_C"/>
</dbReference>
<evidence type="ECO:0000256" key="1">
    <source>
        <dbReference type="ARBA" id="ARBA00000085"/>
    </source>
</evidence>
<reference evidence="12" key="1">
    <citation type="journal article" date="2019" name="Int. J. Syst. Evol. Microbiol.">
        <title>The Global Catalogue of Microorganisms (GCM) 10K type strain sequencing project: providing services to taxonomists for standard genome sequencing and annotation.</title>
        <authorList>
            <consortium name="The Broad Institute Genomics Platform"/>
            <consortium name="The Broad Institute Genome Sequencing Center for Infectious Disease"/>
            <person name="Wu L."/>
            <person name="Ma J."/>
        </authorList>
    </citation>
    <scope>NUCLEOTIDE SEQUENCE [LARGE SCALE GENOMIC DNA]</scope>
    <source>
        <strain evidence="12">IBRC-M 10987</strain>
    </source>
</reference>
<feature type="transmembrane region" description="Helical" evidence="9">
    <location>
        <begin position="161"/>
        <end position="181"/>
    </location>
</feature>
<keyword evidence="8" id="KW-0902">Two-component regulatory system</keyword>
<dbReference type="InterPro" id="IPR036890">
    <property type="entry name" value="HATPase_C_sf"/>
</dbReference>
<evidence type="ECO:0000256" key="9">
    <source>
        <dbReference type="SAM" id="Phobius"/>
    </source>
</evidence>
<keyword evidence="9" id="KW-0812">Transmembrane</keyword>
<feature type="transmembrane region" description="Helical" evidence="9">
    <location>
        <begin position="5"/>
        <end position="24"/>
    </location>
</feature>
<evidence type="ECO:0000259" key="10">
    <source>
        <dbReference type="PROSITE" id="PS50109"/>
    </source>
</evidence>
<dbReference type="SUPFAM" id="SSF55874">
    <property type="entry name" value="ATPase domain of HSP90 chaperone/DNA topoisomerase II/histidine kinase"/>
    <property type="match status" value="1"/>
</dbReference>
<name>A0ABV8K1N5_9BACL</name>
<evidence type="ECO:0000313" key="11">
    <source>
        <dbReference type="EMBL" id="MFC4099502.1"/>
    </source>
</evidence>
<dbReference type="Pfam" id="PF02518">
    <property type="entry name" value="HATPase_c"/>
    <property type="match status" value="1"/>
</dbReference>
<dbReference type="Proteomes" id="UP001595715">
    <property type="component" value="Unassembled WGS sequence"/>
</dbReference>
<comment type="catalytic activity">
    <reaction evidence="1">
        <text>ATP + protein L-histidine = ADP + protein N-phospho-L-histidine.</text>
        <dbReference type="EC" id="2.7.13.3"/>
    </reaction>
</comment>
<dbReference type="EC" id="2.7.13.3" evidence="2"/>
<feature type="transmembrane region" description="Helical" evidence="9">
    <location>
        <begin position="62"/>
        <end position="90"/>
    </location>
</feature>
<evidence type="ECO:0000256" key="8">
    <source>
        <dbReference type="ARBA" id="ARBA00023012"/>
    </source>
</evidence>
<dbReference type="Pfam" id="PF00512">
    <property type="entry name" value="HisKA"/>
    <property type="match status" value="1"/>
</dbReference>
<evidence type="ECO:0000256" key="5">
    <source>
        <dbReference type="ARBA" id="ARBA00022741"/>
    </source>
</evidence>
<keyword evidence="9" id="KW-0472">Membrane</keyword>
<keyword evidence="7 11" id="KW-0067">ATP-binding</keyword>
<dbReference type="SUPFAM" id="SSF47384">
    <property type="entry name" value="Homodimeric domain of signal transducing histidine kinase"/>
    <property type="match status" value="1"/>
</dbReference>
<dbReference type="PANTHER" id="PTHR43065">
    <property type="entry name" value="SENSOR HISTIDINE KINASE"/>
    <property type="match status" value="1"/>
</dbReference>
<dbReference type="InterPro" id="IPR003661">
    <property type="entry name" value="HisK_dim/P_dom"/>
</dbReference>
<proteinExistence type="predicted"/>
<evidence type="ECO:0000256" key="4">
    <source>
        <dbReference type="ARBA" id="ARBA00022679"/>
    </source>
</evidence>
<keyword evidence="3" id="KW-0597">Phosphoprotein</keyword>
<dbReference type="Gene3D" id="1.10.287.130">
    <property type="match status" value="1"/>
</dbReference>
<dbReference type="CDD" id="cd00082">
    <property type="entry name" value="HisKA"/>
    <property type="match status" value="1"/>
</dbReference>
<evidence type="ECO:0000256" key="3">
    <source>
        <dbReference type="ARBA" id="ARBA00022553"/>
    </source>
</evidence>
<dbReference type="EMBL" id="JBHSAM010000020">
    <property type="protein sequence ID" value="MFC4099502.1"/>
    <property type="molecule type" value="Genomic_DNA"/>
</dbReference>
<keyword evidence="12" id="KW-1185">Reference proteome</keyword>
<feature type="transmembrane region" description="Helical" evidence="9">
    <location>
        <begin position="30"/>
        <end position="50"/>
    </location>
</feature>
<accession>A0ABV8K1N5</accession>
<sequence length="420" mass="46100">MFVQILLLDVLFVLVPTFIFGIFYDRMRKAPLWHGFLLGLSAMVCLSTSVREANLYWDLRYIPLVIAFLYCGRKAGLLVMICILAIRTYVGTDEMVVGHISILLAASVPWLAGAGIGALPYRERIAKSLMIGCWPLVTSLAVLGVYSVLYGADRFGWPDLLQMLVFGVAYIVALGLSIMLNEAILEREMMKIELQRGEKLQVVGELAASIAHEIRNPLTVVKGFLQLSLERKEAGIAHIPIMLEELGRAEMIINDYLSVSRPQFEKIEAFDLGLLISNILALLDPLANKEGILIEMQLEEGLALRTDKARLQQALLNLIKNAVEATKAGGVVKVTLKPGPGEAHVTIADTGRGMTEQELNRLGTLFYSTKEKGTGLGTSVSIRIIEAMRGTISFKSKPGVGTQISIVLPLAEPNVRERLG</sequence>
<evidence type="ECO:0000256" key="6">
    <source>
        <dbReference type="ARBA" id="ARBA00022777"/>
    </source>
</evidence>
<evidence type="ECO:0000256" key="2">
    <source>
        <dbReference type="ARBA" id="ARBA00012438"/>
    </source>
</evidence>
<keyword evidence="5" id="KW-0547">Nucleotide-binding</keyword>
<dbReference type="RefSeq" id="WP_377718198.1">
    <property type="nucleotide sequence ID" value="NZ_JBHSAM010000020.1"/>
</dbReference>
<organism evidence="11 12">
    <name type="scientific">Paenibacillus xanthanilyticus</name>
    <dbReference type="NCBI Taxonomy" id="1783531"/>
    <lineage>
        <taxon>Bacteria</taxon>
        <taxon>Bacillati</taxon>
        <taxon>Bacillota</taxon>
        <taxon>Bacilli</taxon>
        <taxon>Bacillales</taxon>
        <taxon>Paenibacillaceae</taxon>
        <taxon>Paenibacillus</taxon>
    </lineage>
</organism>
<dbReference type="SMART" id="SM00387">
    <property type="entry name" value="HATPase_c"/>
    <property type="match status" value="1"/>
</dbReference>
<dbReference type="SMART" id="SM00388">
    <property type="entry name" value="HisKA"/>
    <property type="match status" value="1"/>
</dbReference>
<dbReference type="PRINTS" id="PR00344">
    <property type="entry name" value="BCTRLSENSOR"/>
</dbReference>
<keyword evidence="9" id="KW-1133">Transmembrane helix</keyword>
<feature type="domain" description="Histidine kinase" evidence="10">
    <location>
        <begin position="209"/>
        <end position="412"/>
    </location>
</feature>
<evidence type="ECO:0000313" key="12">
    <source>
        <dbReference type="Proteomes" id="UP001595715"/>
    </source>
</evidence>
<feature type="transmembrane region" description="Helical" evidence="9">
    <location>
        <begin position="131"/>
        <end position="149"/>
    </location>
</feature>
<dbReference type="Gene3D" id="3.30.565.10">
    <property type="entry name" value="Histidine kinase-like ATPase, C-terminal domain"/>
    <property type="match status" value="1"/>
</dbReference>
<dbReference type="InterPro" id="IPR036097">
    <property type="entry name" value="HisK_dim/P_sf"/>
</dbReference>
<dbReference type="PROSITE" id="PS50109">
    <property type="entry name" value="HIS_KIN"/>
    <property type="match status" value="1"/>
</dbReference>
<feature type="transmembrane region" description="Helical" evidence="9">
    <location>
        <begin position="96"/>
        <end position="119"/>
    </location>
</feature>
<dbReference type="InterPro" id="IPR003594">
    <property type="entry name" value="HATPase_dom"/>
</dbReference>
<comment type="caution">
    <text evidence="11">The sequence shown here is derived from an EMBL/GenBank/DDBJ whole genome shotgun (WGS) entry which is preliminary data.</text>
</comment>
<dbReference type="GO" id="GO:0005524">
    <property type="term" value="F:ATP binding"/>
    <property type="evidence" value="ECO:0007669"/>
    <property type="project" value="UniProtKB-KW"/>
</dbReference>
<gene>
    <name evidence="11" type="ORF">ACFOZ8_07530</name>
</gene>